<keyword evidence="1" id="KW-0812">Transmembrane</keyword>
<reference evidence="2" key="1">
    <citation type="submission" date="2022-08" db="EMBL/GenBank/DDBJ databases">
        <authorList>
            <person name="Gutierrez-Valencia J."/>
        </authorList>
    </citation>
    <scope>NUCLEOTIDE SEQUENCE</scope>
</reference>
<sequence>MHQLNLLLLPNCHGCFMLAVFHILFCFSRW</sequence>
<keyword evidence="3" id="KW-1185">Reference proteome</keyword>
<keyword evidence="1" id="KW-0472">Membrane</keyword>
<feature type="transmembrane region" description="Helical" evidence="1">
    <location>
        <begin position="6"/>
        <end position="27"/>
    </location>
</feature>
<protein>
    <submittedName>
        <fullName evidence="2">Uncharacterized protein</fullName>
    </submittedName>
</protein>
<keyword evidence="1" id="KW-1133">Transmembrane helix</keyword>
<dbReference type="AlphaFoldDB" id="A0AAV0NW36"/>
<dbReference type="Proteomes" id="UP001154282">
    <property type="component" value="Unassembled WGS sequence"/>
</dbReference>
<proteinExistence type="predicted"/>
<evidence type="ECO:0000313" key="3">
    <source>
        <dbReference type="Proteomes" id="UP001154282"/>
    </source>
</evidence>
<accession>A0AAV0NW36</accession>
<evidence type="ECO:0000256" key="1">
    <source>
        <dbReference type="SAM" id="Phobius"/>
    </source>
</evidence>
<name>A0AAV0NW36_9ROSI</name>
<comment type="caution">
    <text evidence="2">The sequence shown here is derived from an EMBL/GenBank/DDBJ whole genome shotgun (WGS) entry which is preliminary data.</text>
</comment>
<dbReference type="EMBL" id="CAMGYJ010000008">
    <property type="protein sequence ID" value="CAI0462974.1"/>
    <property type="molecule type" value="Genomic_DNA"/>
</dbReference>
<evidence type="ECO:0000313" key="2">
    <source>
        <dbReference type="EMBL" id="CAI0462974.1"/>
    </source>
</evidence>
<organism evidence="2 3">
    <name type="scientific">Linum tenue</name>
    <dbReference type="NCBI Taxonomy" id="586396"/>
    <lineage>
        <taxon>Eukaryota</taxon>
        <taxon>Viridiplantae</taxon>
        <taxon>Streptophyta</taxon>
        <taxon>Embryophyta</taxon>
        <taxon>Tracheophyta</taxon>
        <taxon>Spermatophyta</taxon>
        <taxon>Magnoliopsida</taxon>
        <taxon>eudicotyledons</taxon>
        <taxon>Gunneridae</taxon>
        <taxon>Pentapetalae</taxon>
        <taxon>rosids</taxon>
        <taxon>fabids</taxon>
        <taxon>Malpighiales</taxon>
        <taxon>Linaceae</taxon>
        <taxon>Linum</taxon>
    </lineage>
</organism>
<gene>
    <name evidence="2" type="ORF">LITE_LOCUS35580</name>
</gene>